<evidence type="ECO:0000256" key="4">
    <source>
        <dbReference type="ARBA" id="ARBA00033751"/>
    </source>
</evidence>
<protein>
    <submittedName>
        <fullName evidence="7">Alkyl sulfatase dimerization domain-containing protein</fullName>
    </submittedName>
</protein>
<feature type="domain" description="Metallo-beta-lactamase" evidence="6">
    <location>
        <begin position="147"/>
        <end position="369"/>
    </location>
</feature>
<evidence type="ECO:0000313" key="8">
    <source>
        <dbReference type="Proteomes" id="UP001298593"/>
    </source>
</evidence>
<dbReference type="Pfam" id="PF14863">
    <property type="entry name" value="Alkyl_sulf_dimr"/>
    <property type="match status" value="1"/>
</dbReference>
<keyword evidence="8" id="KW-1185">Reference proteome</keyword>
<dbReference type="RefSeq" id="WP_224975680.1">
    <property type="nucleotide sequence ID" value="NZ_JAYJJU010000005.1"/>
</dbReference>
<dbReference type="InterPro" id="IPR044097">
    <property type="entry name" value="Bds1/SdsA1_MBL-fold"/>
</dbReference>
<feature type="chain" id="PRO_5047416428" evidence="5">
    <location>
        <begin position="30"/>
        <end position="675"/>
    </location>
</feature>
<organism evidence="7 8">
    <name type="scientific">[Mycobacterium] nativiensis</name>
    <dbReference type="NCBI Taxonomy" id="2855503"/>
    <lineage>
        <taxon>Bacteria</taxon>
        <taxon>Bacillati</taxon>
        <taxon>Actinomycetota</taxon>
        <taxon>Actinomycetes</taxon>
        <taxon>Mycobacteriales</taxon>
        <taxon>Mycobacteriaceae</taxon>
        <taxon>Mycolicibacter</taxon>
    </lineage>
</organism>
<dbReference type="PANTHER" id="PTHR43223">
    <property type="entry name" value="ALKYL/ARYL-SULFATASE"/>
    <property type="match status" value="1"/>
</dbReference>
<dbReference type="Gene3D" id="3.60.15.30">
    <property type="entry name" value="Metallo-beta-lactamase domain"/>
    <property type="match status" value="1"/>
</dbReference>
<evidence type="ECO:0000259" key="6">
    <source>
        <dbReference type="SMART" id="SM00849"/>
    </source>
</evidence>
<dbReference type="InterPro" id="IPR038536">
    <property type="entry name" value="Alkyl/aryl-sulf_dimr_sf"/>
</dbReference>
<dbReference type="SUPFAM" id="SSF56281">
    <property type="entry name" value="Metallo-hydrolase/oxidoreductase"/>
    <property type="match status" value="1"/>
</dbReference>
<evidence type="ECO:0000313" key="7">
    <source>
        <dbReference type="EMBL" id="MEB3031517.1"/>
    </source>
</evidence>
<dbReference type="EMBL" id="JAYJJU010000005">
    <property type="protein sequence ID" value="MEB3031517.1"/>
    <property type="molecule type" value="Genomic_DNA"/>
</dbReference>
<evidence type="ECO:0000256" key="2">
    <source>
        <dbReference type="ARBA" id="ARBA00022801"/>
    </source>
</evidence>
<evidence type="ECO:0000256" key="1">
    <source>
        <dbReference type="ARBA" id="ARBA00022723"/>
    </source>
</evidence>
<dbReference type="InterPro" id="IPR029228">
    <property type="entry name" value="Alkyl_sulf_dimr"/>
</dbReference>
<dbReference type="Pfam" id="PF14864">
    <property type="entry name" value="Alkyl_sulf_C"/>
    <property type="match status" value="1"/>
</dbReference>
<dbReference type="CDD" id="cd07710">
    <property type="entry name" value="arylsulfatase_Sdsa1-like_MBL-fold"/>
    <property type="match status" value="1"/>
</dbReference>
<proteinExistence type="inferred from homology"/>
<reference evidence="7 8" key="1">
    <citation type="submission" date="2023-12" db="EMBL/GenBank/DDBJ databases">
        <title>Description of new species of Mycobacterium terrae complex isolated from sewage at the Sao Paulo Zoological Park Foundation in Brazil.</title>
        <authorList>
            <person name="Romagnoli C.L."/>
            <person name="Conceicao E.C."/>
            <person name="Machado E."/>
            <person name="Barreto L.B.P.F."/>
            <person name="Sharma A."/>
            <person name="Silva N.M."/>
            <person name="Marques L.E."/>
            <person name="Juliana M.A."/>
            <person name="Lourenco M.C.S."/>
            <person name="Digiampietri L.A."/>
            <person name="Suffys P.N."/>
            <person name="Viana-Niero C."/>
        </authorList>
    </citation>
    <scope>NUCLEOTIDE SEQUENCE [LARGE SCALE GENOMIC DNA]</scope>
    <source>
        <strain evidence="7 8">MYC340</strain>
    </source>
</reference>
<dbReference type="SUPFAM" id="SSF55718">
    <property type="entry name" value="SCP-like"/>
    <property type="match status" value="1"/>
</dbReference>
<dbReference type="Pfam" id="PF00753">
    <property type="entry name" value="Lactamase_B"/>
    <property type="match status" value="1"/>
</dbReference>
<dbReference type="InterPro" id="IPR006311">
    <property type="entry name" value="TAT_signal"/>
</dbReference>
<dbReference type="SMART" id="SM00849">
    <property type="entry name" value="Lactamase_B"/>
    <property type="match status" value="1"/>
</dbReference>
<dbReference type="PROSITE" id="PS51257">
    <property type="entry name" value="PROKAR_LIPOPROTEIN"/>
    <property type="match status" value="1"/>
</dbReference>
<gene>
    <name evidence="7" type="ORF">KV113_08075</name>
</gene>
<dbReference type="InterPro" id="IPR029229">
    <property type="entry name" value="Alkyl_sulf_C"/>
</dbReference>
<dbReference type="InterPro" id="IPR036527">
    <property type="entry name" value="SCP2_sterol-bd_dom_sf"/>
</dbReference>
<dbReference type="Gene3D" id="3.30.1050.10">
    <property type="entry name" value="SCP2 sterol-binding domain"/>
    <property type="match status" value="1"/>
</dbReference>
<accession>A0ABU5XU57</accession>
<keyword evidence="5" id="KW-0732">Signal</keyword>
<dbReference type="InterPro" id="IPR036866">
    <property type="entry name" value="RibonucZ/Hydroxyglut_hydro"/>
</dbReference>
<keyword evidence="1" id="KW-0479">Metal-binding</keyword>
<comment type="similarity">
    <text evidence="4">Belongs to the metallo-beta-lactamase superfamily. Type III sulfatase family.</text>
</comment>
<evidence type="ECO:0000256" key="5">
    <source>
        <dbReference type="SAM" id="SignalP"/>
    </source>
</evidence>
<comment type="caution">
    <text evidence="7">The sequence shown here is derived from an EMBL/GenBank/DDBJ whole genome shotgun (WGS) entry which is preliminary data.</text>
</comment>
<evidence type="ECO:0000256" key="3">
    <source>
        <dbReference type="ARBA" id="ARBA00022833"/>
    </source>
</evidence>
<dbReference type="Proteomes" id="UP001298593">
    <property type="component" value="Unassembled WGS sequence"/>
</dbReference>
<dbReference type="PROSITE" id="PS51318">
    <property type="entry name" value="TAT"/>
    <property type="match status" value="1"/>
</dbReference>
<name>A0ABU5XU57_9MYCO</name>
<keyword evidence="3" id="KW-0862">Zinc</keyword>
<sequence>MTDFTRRAIIGRFAAVGVTAAAASALASACEDKHAEGGSVQTDNKVKPATDATKAANNKVRDALPFNDRGDFEDAQRNLIAKPDTLTINGSDGSTVWDLESYKTFIGDDEPAPDTVNPSLWRNAQLCMNYGLFKVVDRIYQVRGYDLSNITFIQGDTGWIVFDTLISPETAKTALDLANQHLGEKPIVAVVHSHSHVDHYGGVRGIIAQADVDSGKVKVIAPANFVEDVVDENVIAGNAMSRRAVYMYGALLPRDAQGGVNAGLGQTVSTGTPTLITPTDIIGTTGTKLTVDGVEMVFQMTPGTEAPTEMNTFFPQFKAMWMAENTTNTMHNLLTLRGAQVRNPLIWAAFIDETMRLYGPQTEVKFQSHHWPMWGNAKIIDYFKRQRDLYKYTHDQSVRLMNHGYIGSEIAEEIALPPELDSFWPGRGYYGTLRHNSRAVYQRYMGWYDSNPSDLNDLPPADAATKYIEYMGGEGAVLRKAKGDFDSGNYRWAAMVLKHVVFANPDSVDGKNLLADCYEQLGYQAESGPWRSEYLQGAAELRNGVPDIAATDTASPDTIRAMPPEKLFDYLAVRLNGPKAAGKKITLNMKFTDLNKEYGLTVENAVLNYAPEPVAGADANLTLTKATLDDIELKNITLDEAVSTKRITIDGNRGAFDEFMGLLDTFPFWFNIVTP</sequence>
<dbReference type="PANTHER" id="PTHR43223:SF1">
    <property type="entry name" value="ALKYL_ARYL-SULFATASE BDS1"/>
    <property type="match status" value="1"/>
</dbReference>
<feature type="signal peptide" evidence="5">
    <location>
        <begin position="1"/>
        <end position="29"/>
    </location>
</feature>
<dbReference type="InterPro" id="IPR052195">
    <property type="entry name" value="Bact_Alkyl/Aryl-Sulfatase"/>
</dbReference>
<dbReference type="Gene3D" id="1.25.40.880">
    <property type="entry name" value="Alkyl sulfatase, dimerisation domain"/>
    <property type="match status" value="1"/>
</dbReference>
<keyword evidence="2" id="KW-0378">Hydrolase</keyword>
<dbReference type="InterPro" id="IPR001279">
    <property type="entry name" value="Metallo-B-lactamas"/>
</dbReference>